<dbReference type="GO" id="GO:0160136">
    <property type="term" value="F:16S rRNA pseudouridine(516) synthase activity"/>
    <property type="evidence" value="ECO:0007669"/>
    <property type="project" value="UniProtKB-EC"/>
</dbReference>
<sequence length="235" mass="26402">MRLDKFLADTTDLTRSLATKAVKQGRVLVNGDKPKSAAVKIADTDLVTFDGETLTLESGFRYIIMNKPTGYVCTHRDSTHPLVFDLLEGIINPRDLHTVGRLDVDTTGLLLITDDGQWSHILTSPKRHKPKVYRAWLAEDLCDEAELRFERGILLEDDDTPTLPAQLQRITPREVLVTIHEGRYHQVKRMFAALSNHVEKLHRESMGGLELPADLAVGEYRPLTEEEIARAIAVG</sequence>
<dbReference type="InterPro" id="IPR018496">
    <property type="entry name" value="PsdUridine_synth_RsuA/RluB_CS"/>
</dbReference>
<dbReference type="GO" id="GO:0000455">
    <property type="term" value="P:enzyme-directed rRNA pseudouridine synthesis"/>
    <property type="evidence" value="ECO:0007669"/>
    <property type="project" value="UniProtKB-ARBA"/>
</dbReference>
<dbReference type="PROSITE" id="PS50889">
    <property type="entry name" value="S4"/>
    <property type="match status" value="1"/>
</dbReference>
<dbReference type="InterPro" id="IPR050343">
    <property type="entry name" value="RsuA_PseudoU_synthase"/>
</dbReference>
<comment type="catalytic activity">
    <reaction evidence="4">
        <text>uridine(516) in 16S rRNA = pseudouridine(516) in 16S rRNA</text>
        <dbReference type="Rhea" id="RHEA:38867"/>
        <dbReference type="Rhea" id="RHEA-COMP:10089"/>
        <dbReference type="Rhea" id="RHEA-COMP:10090"/>
        <dbReference type="ChEBI" id="CHEBI:65314"/>
        <dbReference type="ChEBI" id="CHEBI:65315"/>
        <dbReference type="EC" id="5.4.99.19"/>
    </reaction>
</comment>
<evidence type="ECO:0000313" key="9">
    <source>
        <dbReference type="EMBL" id="QQD24322.1"/>
    </source>
</evidence>
<dbReference type="InterPro" id="IPR020103">
    <property type="entry name" value="PsdUridine_synth_cat_dom_sf"/>
</dbReference>
<evidence type="ECO:0000256" key="6">
    <source>
        <dbReference type="PROSITE-ProRule" id="PRU00182"/>
    </source>
</evidence>
<dbReference type="Proteomes" id="UP000596074">
    <property type="component" value="Chromosome"/>
</dbReference>
<dbReference type="SUPFAM" id="SSF55174">
    <property type="entry name" value="Alpha-L RNA-binding motif"/>
    <property type="match status" value="1"/>
</dbReference>
<feature type="domain" description="RNA-binding S4" evidence="8">
    <location>
        <begin position="1"/>
        <end position="64"/>
    </location>
</feature>
<dbReference type="CDD" id="cd02553">
    <property type="entry name" value="PseudoU_synth_RsuA"/>
    <property type="match status" value="1"/>
</dbReference>
<dbReference type="KEGG" id="vcw:GJQ55_07455"/>
<name>A0A9X7UWG7_9GAMM</name>
<comment type="function">
    <text evidence="5">Responsible for synthesis of pseudouridine from uracil-516 in 16S ribosomal RNA.</text>
</comment>
<evidence type="ECO:0000256" key="3">
    <source>
        <dbReference type="ARBA" id="ARBA00023235"/>
    </source>
</evidence>
<dbReference type="Gene3D" id="3.30.70.1560">
    <property type="entry name" value="Alpha-L RNA-binding motif"/>
    <property type="match status" value="1"/>
</dbReference>
<evidence type="ECO:0000256" key="5">
    <source>
        <dbReference type="ARBA" id="ARBA00037590"/>
    </source>
</evidence>
<dbReference type="PANTHER" id="PTHR47683">
    <property type="entry name" value="PSEUDOURIDINE SYNTHASE FAMILY PROTEIN-RELATED"/>
    <property type="match status" value="1"/>
</dbReference>
<evidence type="ECO:0000256" key="1">
    <source>
        <dbReference type="ARBA" id="ARBA00008348"/>
    </source>
</evidence>
<evidence type="ECO:0000313" key="10">
    <source>
        <dbReference type="Proteomes" id="UP000596074"/>
    </source>
</evidence>
<evidence type="ECO:0000256" key="4">
    <source>
        <dbReference type="ARBA" id="ARBA00036749"/>
    </source>
</evidence>
<proteinExistence type="inferred from homology"/>
<dbReference type="CDD" id="cd00165">
    <property type="entry name" value="S4"/>
    <property type="match status" value="1"/>
</dbReference>
<dbReference type="Gene3D" id="3.10.290.10">
    <property type="entry name" value="RNA-binding S4 domain"/>
    <property type="match status" value="1"/>
</dbReference>
<evidence type="ECO:0000259" key="8">
    <source>
        <dbReference type="SMART" id="SM00363"/>
    </source>
</evidence>
<dbReference type="PROSITE" id="PS01149">
    <property type="entry name" value="PSI_RSU"/>
    <property type="match status" value="1"/>
</dbReference>
<dbReference type="SMART" id="SM00363">
    <property type="entry name" value="S4"/>
    <property type="match status" value="1"/>
</dbReference>
<accession>A0A9X7UWG7</accession>
<dbReference type="Gene3D" id="3.30.70.580">
    <property type="entry name" value="Pseudouridine synthase I, catalytic domain, N-terminal subdomain"/>
    <property type="match status" value="1"/>
</dbReference>
<keyword evidence="3 7" id="KW-0413">Isomerase</keyword>
<dbReference type="Pfam" id="PF00849">
    <property type="entry name" value="PseudoU_synth_2"/>
    <property type="match status" value="1"/>
</dbReference>
<dbReference type="AlphaFoldDB" id="A0A9X7UWG7"/>
<protein>
    <recommendedName>
        <fullName evidence="7">Pseudouridine synthase</fullName>
        <ecNumber evidence="7">5.4.99.-</ecNumber>
    </recommendedName>
</protein>
<dbReference type="InterPro" id="IPR042092">
    <property type="entry name" value="PsdUridine_s_RsuA/RluB/E/F_cat"/>
</dbReference>
<dbReference type="NCBIfam" id="TIGR00093">
    <property type="entry name" value="pseudouridine synthase"/>
    <property type="match status" value="1"/>
</dbReference>
<dbReference type="EC" id="5.4.99.-" evidence="7"/>
<evidence type="ECO:0000256" key="2">
    <source>
        <dbReference type="ARBA" id="ARBA00022884"/>
    </source>
</evidence>
<dbReference type="SUPFAM" id="SSF55120">
    <property type="entry name" value="Pseudouridine synthase"/>
    <property type="match status" value="1"/>
</dbReference>
<dbReference type="FunFam" id="3.30.70.1560:FF:000001">
    <property type="entry name" value="Pseudouridine synthase"/>
    <property type="match status" value="1"/>
</dbReference>
<dbReference type="RefSeq" id="WP_228344364.1">
    <property type="nucleotide sequence ID" value="NZ_CP046056.1"/>
</dbReference>
<dbReference type="InterPro" id="IPR006145">
    <property type="entry name" value="PsdUridine_synth_RsuA/RluA"/>
</dbReference>
<dbReference type="GO" id="GO:0003723">
    <property type="term" value="F:RNA binding"/>
    <property type="evidence" value="ECO:0007669"/>
    <property type="project" value="UniProtKB-KW"/>
</dbReference>
<dbReference type="EMBL" id="CP046056">
    <property type="protein sequence ID" value="QQD24322.1"/>
    <property type="molecule type" value="Genomic_DNA"/>
</dbReference>
<reference evidence="9 10" key="1">
    <citation type="submission" date="2019-11" db="EMBL/GenBank/DDBJ databases">
        <title>Venatorbacter sp. nov. a predator of Campylobacter and other Gram-negative bacteria.</title>
        <authorList>
            <person name="Saeedi A."/>
            <person name="Cummings N.J."/>
            <person name="Connerton I.F."/>
            <person name="Connerton P.L."/>
        </authorList>
    </citation>
    <scope>NUCLEOTIDE SEQUENCE [LARGE SCALE GENOMIC DNA]</scope>
    <source>
        <strain evidence="9">XL5</strain>
    </source>
</reference>
<dbReference type="InterPro" id="IPR002942">
    <property type="entry name" value="S4_RNA-bd"/>
</dbReference>
<organism evidence="9 10">
    <name type="scientific">Venatoribacter cucullus</name>
    <dbReference type="NCBI Taxonomy" id="2661630"/>
    <lineage>
        <taxon>Bacteria</taxon>
        <taxon>Pseudomonadati</taxon>
        <taxon>Pseudomonadota</taxon>
        <taxon>Gammaproteobacteria</taxon>
        <taxon>Oceanospirillales</taxon>
        <taxon>Oceanospirillaceae</taxon>
        <taxon>Venatoribacter</taxon>
    </lineage>
</organism>
<comment type="similarity">
    <text evidence="1 7">Belongs to the pseudouridine synthase RsuA family.</text>
</comment>
<dbReference type="Pfam" id="PF01479">
    <property type="entry name" value="S4"/>
    <property type="match status" value="1"/>
</dbReference>
<dbReference type="GO" id="GO:0005829">
    <property type="term" value="C:cytosol"/>
    <property type="evidence" value="ECO:0007669"/>
    <property type="project" value="UniProtKB-ARBA"/>
</dbReference>
<keyword evidence="10" id="KW-1185">Reference proteome</keyword>
<evidence type="ECO:0000256" key="7">
    <source>
        <dbReference type="RuleBase" id="RU003887"/>
    </source>
</evidence>
<dbReference type="InterPro" id="IPR020094">
    <property type="entry name" value="TruA/RsuA/RluB/E/F_N"/>
</dbReference>
<dbReference type="InterPro" id="IPR036986">
    <property type="entry name" value="S4_RNA-bd_sf"/>
</dbReference>
<keyword evidence="2 6" id="KW-0694">RNA-binding</keyword>
<dbReference type="InterPro" id="IPR000748">
    <property type="entry name" value="PsdUridine_synth_RsuA/RluB/E/F"/>
</dbReference>
<gene>
    <name evidence="9" type="ORF">GJQ55_07455</name>
</gene>
<dbReference type="PANTHER" id="PTHR47683:SF4">
    <property type="entry name" value="PSEUDOURIDINE SYNTHASE"/>
    <property type="match status" value="1"/>
</dbReference>